<reference evidence="1 2" key="1">
    <citation type="journal article" date="2016" name="Nat. Commun.">
        <title>Thousands of microbial genomes shed light on interconnected biogeochemical processes in an aquifer system.</title>
        <authorList>
            <person name="Anantharaman K."/>
            <person name="Brown C.T."/>
            <person name="Hug L.A."/>
            <person name="Sharon I."/>
            <person name="Castelle C.J."/>
            <person name="Probst A.J."/>
            <person name="Thomas B.C."/>
            <person name="Singh A."/>
            <person name="Wilkins M.J."/>
            <person name="Karaoz U."/>
            <person name="Brodie E.L."/>
            <person name="Williams K.H."/>
            <person name="Hubbard S.S."/>
            <person name="Banfield J.F."/>
        </authorList>
    </citation>
    <scope>NUCLEOTIDE SEQUENCE [LARGE SCALE GENOMIC DNA]</scope>
</reference>
<organism evidence="1 2">
    <name type="scientific">Candidatus Giovannonibacteria bacterium RIFCSPHIGHO2_02_43_13</name>
    <dbReference type="NCBI Taxonomy" id="1798330"/>
    <lineage>
        <taxon>Bacteria</taxon>
        <taxon>Candidatus Giovannoniibacteriota</taxon>
    </lineage>
</organism>
<dbReference type="EMBL" id="MFHI01000028">
    <property type="protein sequence ID" value="OGF78438.1"/>
    <property type="molecule type" value="Genomic_DNA"/>
</dbReference>
<proteinExistence type="predicted"/>
<protein>
    <submittedName>
        <fullName evidence="1">Uncharacterized protein</fullName>
    </submittedName>
</protein>
<evidence type="ECO:0000313" key="2">
    <source>
        <dbReference type="Proteomes" id="UP000178425"/>
    </source>
</evidence>
<dbReference type="Proteomes" id="UP000178425">
    <property type="component" value="Unassembled WGS sequence"/>
</dbReference>
<name>A0A1F5WS01_9BACT</name>
<dbReference type="AlphaFoldDB" id="A0A1F5WS01"/>
<evidence type="ECO:0000313" key="1">
    <source>
        <dbReference type="EMBL" id="OGF78438.1"/>
    </source>
</evidence>
<accession>A0A1F5WS01</accession>
<gene>
    <name evidence="1" type="ORF">A2W54_04560</name>
</gene>
<comment type="caution">
    <text evidence="1">The sequence shown here is derived from an EMBL/GenBank/DDBJ whole genome shotgun (WGS) entry which is preliminary data.</text>
</comment>
<sequence>MNQLGDSFEVEGFTADDVTKLRQYSNLAGIKAVLNGTAKIQPVGEDVARTITINETTIAVNLGAVPKPPFDGTEVEQHIGKGWSIVEKRTDGLYVDGRKVILHLSKRQKNGKLLKGHELREELTGKPVLDANIFDALLSNLHLIPEDWKKDENDNTRYIFFWGTIYRNSDRPLFVRCLYFGDGRWRSGCIWLGGGWSGSYPAALRAS</sequence>